<evidence type="ECO:0000313" key="2">
    <source>
        <dbReference type="EMBL" id="VDN57698.1"/>
    </source>
</evidence>
<dbReference type="STRING" id="318479.A0A0N4U9B5"/>
<dbReference type="Pfam" id="PF10269">
    <property type="entry name" value="Tmemb_185A"/>
    <property type="match status" value="1"/>
</dbReference>
<dbReference type="PANTHER" id="PTHR13568:SF6">
    <property type="entry name" value="TRANSMEMBRANE PROTEIN 185A"/>
    <property type="match status" value="1"/>
</dbReference>
<feature type="transmembrane region" description="Helical" evidence="1">
    <location>
        <begin position="257"/>
        <end position="278"/>
    </location>
</feature>
<evidence type="ECO:0000313" key="4">
    <source>
        <dbReference type="Proteomes" id="UP000274756"/>
    </source>
</evidence>
<protein>
    <submittedName>
        <fullName evidence="5">Transmembrane protein 185B</fullName>
    </submittedName>
</protein>
<feature type="transmembrane region" description="Helical" evidence="1">
    <location>
        <begin position="83"/>
        <end position="105"/>
    </location>
</feature>
<sequence>MEISLRSFFRDFNASKFVLYNCLLCFFILLPLKFDNVINLNFAVVFLPLWICETIVFFGAIIAIISFIKSPPSYSEVALRSDFYAMILCAGEHALLLLFEILACYKLQTNASIGELPWLLVFAPLFALSILSVIVLIWAIRSDKSFEMELFFSVNVVQFFFIAFKLDNILDWHWTIVFIPLWIILSLSIVGVLYAFVLAIVLVRSVHILASQRKQHLYSAFCHTLLVIPILIFLILLTSKLDSNNWSGEEKAIHIPFIIVSSPLILAIFCLVFMSIGARGGNPWWFAMRSPFCNFLLDTCPCLKQYANLSYKFGSSNIDEFLDSERQSFESDLSSRFPVRPIVPIRLIEMPD</sequence>
<gene>
    <name evidence="2" type="ORF">DME_LOCUS7671</name>
</gene>
<evidence type="ECO:0000256" key="1">
    <source>
        <dbReference type="SAM" id="Phobius"/>
    </source>
</evidence>
<evidence type="ECO:0000313" key="3">
    <source>
        <dbReference type="Proteomes" id="UP000038040"/>
    </source>
</evidence>
<dbReference type="AlphaFoldDB" id="A0A0N4U9B5"/>
<feature type="transmembrane region" description="Helical" evidence="1">
    <location>
        <begin position="117"/>
        <end position="138"/>
    </location>
</feature>
<feature type="transmembrane region" description="Helical" evidence="1">
    <location>
        <begin position="42"/>
        <end position="68"/>
    </location>
</feature>
<keyword evidence="1" id="KW-0472">Membrane</keyword>
<reference evidence="5" key="1">
    <citation type="submission" date="2016-04" db="UniProtKB">
        <authorList>
            <consortium name="WormBaseParasite"/>
        </authorList>
    </citation>
    <scope>IDENTIFICATION</scope>
</reference>
<dbReference type="Proteomes" id="UP000274756">
    <property type="component" value="Unassembled WGS sequence"/>
</dbReference>
<name>A0A0N4U9B5_DRAME</name>
<keyword evidence="4" id="KW-1185">Reference proteome</keyword>
<organism evidence="3 5">
    <name type="scientific">Dracunculus medinensis</name>
    <name type="common">Guinea worm</name>
    <dbReference type="NCBI Taxonomy" id="318479"/>
    <lineage>
        <taxon>Eukaryota</taxon>
        <taxon>Metazoa</taxon>
        <taxon>Ecdysozoa</taxon>
        <taxon>Nematoda</taxon>
        <taxon>Chromadorea</taxon>
        <taxon>Rhabditida</taxon>
        <taxon>Spirurina</taxon>
        <taxon>Dracunculoidea</taxon>
        <taxon>Dracunculidae</taxon>
        <taxon>Dracunculus</taxon>
    </lineage>
</organism>
<dbReference type="WBParaSite" id="DME_0000366601-mRNA-1">
    <property type="protein sequence ID" value="DME_0000366601-mRNA-1"/>
    <property type="gene ID" value="DME_0000366601"/>
</dbReference>
<dbReference type="OrthoDB" id="72976at2759"/>
<proteinExistence type="predicted"/>
<reference evidence="2 4" key="2">
    <citation type="submission" date="2018-11" db="EMBL/GenBank/DDBJ databases">
        <authorList>
            <consortium name="Pathogen Informatics"/>
        </authorList>
    </citation>
    <scope>NUCLEOTIDE SEQUENCE [LARGE SCALE GENOMIC DNA]</scope>
</reference>
<dbReference type="PANTHER" id="PTHR13568">
    <property type="entry name" value="FAM11A, B PROTEIN"/>
    <property type="match status" value="1"/>
</dbReference>
<feature type="transmembrane region" description="Helical" evidence="1">
    <location>
        <begin position="12"/>
        <end position="30"/>
    </location>
</feature>
<dbReference type="InterPro" id="IPR019396">
    <property type="entry name" value="TM_Fragile-X-F-assoc"/>
</dbReference>
<keyword evidence="1" id="KW-1133">Transmembrane helix</keyword>
<dbReference type="EMBL" id="UYYG01001162">
    <property type="protein sequence ID" value="VDN57698.1"/>
    <property type="molecule type" value="Genomic_DNA"/>
</dbReference>
<keyword evidence="1" id="KW-0812">Transmembrane</keyword>
<feature type="transmembrane region" description="Helical" evidence="1">
    <location>
        <begin position="172"/>
        <end position="205"/>
    </location>
</feature>
<accession>A0A0N4U9B5</accession>
<evidence type="ECO:0000313" key="5">
    <source>
        <dbReference type="WBParaSite" id="DME_0000366601-mRNA-1"/>
    </source>
</evidence>
<dbReference type="Proteomes" id="UP000038040">
    <property type="component" value="Unplaced"/>
</dbReference>
<feature type="transmembrane region" description="Helical" evidence="1">
    <location>
        <begin position="217"/>
        <end position="237"/>
    </location>
</feature>